<protein>
    <submittedName>
        <fullName evidence="14">TonB-dependent receptor domain-containing protein</fullName>
    </submittedName>
</protein>
<sequence length="986" mass="103682">MRIVSRKLLLGCGTALAALVVSGAACAQQRAFDVPAQDAVRAIPEFARQAGIQIIAPSAQLRGVRTPRLQGDLDTRQALRRLLQGTGLEIATDTGTVITLRRVDLPSSSAQASEPETVSTDLDDIVVTGTLLRSSGALASPVIVLDREALDARGRATVADILVDLPQNYAGTSTPLVQGAGTDRTGSNSVFSTAVNLRGLGATSTLTLINGRRLAGSGFRGELADISALPSGAVERVDVLLDGASAIYGTDAVAGVVNVILRRTFDGQESRVRASAARGGAEDLLVSHLAGRTWSGGGAYLSLEYQTLNAFSSLDRDYSASGDLRPYGGSDYRFIYSSPGNILAFNAAAGGYVSQYAIRPGPSGVAQTPGDFVAGDANRLALNVGSDLSPETDRYSAYARLSQALGDRLELSADLRYSRRDYTLLNTPGVGIFSVTSANPHFVSPTGAASHLIGYSFYNDLGSGVSEGRSESLGATLAARYDLAGDWELNAYAAYAEESGELVGRNRPNSRFVAEALGNIPDDPATPFSAARDGYLNLFGSGDANSPAVLEFIRAGYSTGSDHGRASSLNLLAEGPLWTLPGGEVRLAVGAQWRDEWLETGSTSFLSAATPLVFTTPEQGRQIAALFAEASLPLVGDANGRPGLRKLELSLAGRIEHYDDFGETTNPRIGLAWSPVDDLSVRMAWGTSFRAPSLPQLYNAPGASGLFLARAGGSQLLSLLLIGGNPDLEPETAETFSTGFTWQPENGFSLDVNYFDTRFQDRIAQPVAANTTNALIDPSLAAFVTLISPGTNPADLARVQSYSTLPGFPTLYPAATYGAIVDMRWVNTGEVQVSGLDLAARYPIAFGGGRLTLEGTASWVLTYDNQTTPTAVVEDVVGLSGYPGRLRARGGATWARGAIGAGLHWSHAAAGRDRLGLGVGAWNTLDGRVSWSPRKGGLEGLTFALSAQNLLDEDPPFQNGAAGYGFDPAQGNPFGRVIAVQLIQRW</sequence>
<keyword evidence="2 10" id="KW-0813">Transport</keyword>
<keyword evidence="4" id="KW-0410">Iron transport</keyword>
<dbReference type="RefSeq" id="WP_374036552.1">
    <property type="nucleotide sequence ID" value="NZ_CP169082.1"/>
</dbReference>
<keyword evidence="4" id="KW-0406">Ion transport</keyword>
<dbReference type="InterPro" id="IPR037066">
    <property type="entry name" value="Plug_dom_sf"/>
</dbReference>
<dbReference type="Pfam" id="PF07660">
    <property type="entry name" value="STN"/>
    <property type="match status" value="1"/>
</dbReference>
<keyword evidence="8 10" id="KW-0472">Membrane</keyword>
<dbReference type="PROSITE" id="PS51257">
    <property type="entry name" value="PROKAR_LIPOPROTEIN"/>
    <property type="match status" value="1"/>
</dbReference>
<dbReference type="InterPro" id="IPR011662">
    <property type="entry name" value="Secretin/TonB_short_N"/>
</dbReference>
<keyword evidence="6" id="KW-0408">Iron</keyword>
<gene>
    <name evidence="14" type="ORF">ACFPIE_16730</name>
</gene>
<dbReference type="SUPFAM" id="SSF56935">
    <property type="entry name" value="Porins"/>
    <property type="match status" value="1"/>
</dbReference>
<dbReference type="Gene3D" id="3.55.50.30">
    <property type="match status" value="1"/>
</dbReference>
<dbReference type="PANTHER" id="PTHR47234">
    <property type="match status" value="1"/>
</dbReference>
<evidence type="ECO:0000256" key="2">
    <source>
        <dbReference type="ARBA" id="ARBA00022448"/>
    </source>
</evidence>
<evidence type="ECO:0000256" key="3">
    <source>
        <dbReference type="ARBA" id="ARBA00022452"/>
    </source>
</evidence>
<accession>A0ABW0FZ25</accession>
<evidence type="ECO:0000256" key="9">
    <source>
        <dbReference type="ARBA" id="ARBA00023237"/>
    </source>
</evidence>
<evidence type="ECO:0000256" key="1">
    <source>
        <dbReference type="ARBA" id="ARBA00004571"/>
    </source>
</evidence>
<keyword evidence="9 10" id="KW-0998">Cell outer membrane</keyword>
<keyword evidence="7 11" id="KW-0798">TonB box</keyword>
<keyword evidence="14" id="KW-0675">Receptor</keyword>
<feature type="domain" description="Secretin/TonB short N-terminal" evidence="13">
    <location>
        <begin position="52"/>
        <end position="103"/>
    </location>
</feature>
<dbReference type="InterPro" id="IPR039426">
    <property type="entry name" value="TonB-dep_rcpt-like"/>
</dbReference>
<evidence type="ECO:0000256" key="10">
    <source>
        <dbReference type="PROSITE-ProRule" id="PRU01360"/>
    </source>
</evidence>
<dbReference type="PANTHER" id="PTHR47234:SF1">
    <property type="entry name" value="TONB-DEPENDENT RECEPTOR"/>
    <property type="match status" value="1"/>
</dbReference>
<name>A0ABW0FZ25_9CAUL</name>
<dbReference type="InterPro" id="IPR000531">
    <property type="entry name" value="Beta-barrel_TonB"/>
</dbReference>
<dbReference type="Gene3D" id="2.170.130.10">
    <property type="entry name" value="TonB-dependent receptor, plug domain"/>
    <property type="match status" value="1"/>
</dbReference>
<evidence type="ECO:0000259" key="13">
    <source>
        <dbReference type="SMART" id="SM00965"/>
    </source>
</evidence>
<keyword evidence="15" id="KW-1185">Reference proteome</keyword>
<dbReference type="InterPro" id="IPR036942">
    <property type="entry name" value="Beta-barrel_TonB_sf"/>
</dbReference>
<comment type="caution">
    <text evidence="14">The sequence shown here is derived from an EMBL/GenBank/DDBJ whole genome shotgun (WGS) entry which is preliminary data.</text>
</comment>
<dbReference type="Pfam" id="PF07715">
    <property type="entry name" value="Plug"/>
    <property type="match status" value="1"/>
</dbReference>
<proteinExistence type="inferred from homology"/>
<evidence type="ECO:0000256" key="12">
    <source>
        <dbReference type="SAM" id="SignalP"/>
    </source>
</evidence>
<evidence type="ECO:0000256" key="6">
    <source>
        <dbReference type="ARBA" id="ARBA00023004"/>
    </source>
</evidence>
<reference evidence="15" key="1">
    <citation type="journal article" date="2019" name="Int. J. Syst. Evol. Microbiol.">
        <title>The Global Catalogue of Microorganisms (GCM) 10K type strain sequencing project: providing services to taxonomists for standard genome sequencing and annotation.</title>
        <authorList>
            <consortium name="The Broad Institute Genomics Platform"/>
            <consortium name="The Broad Institute Genome Sequencing Center for Infectious Disease"/>
            <person name="Wu L."/>
            <person name="Ma J."/>
        </authorList>
    </citation>
    <scope>NUCLEOTIDE SEQUENCE [LARGE SCALE GENOMIC DNA]</scope>
    <source>
        <strain evidence="15">JCM 12125</strain>
    </source>
</reference>
<evidence type="ECO:0000313" key="14">
    <source>
        <dbReference type="EMBL" id="MFC5345563.1"/>
    </source>
</evidence>
<evidence type="ECO:0000256" key="11">
    <source>
        <dbReference type="RuleBase" id="RU003357"/>
    </source>
</evidence>
<dbReference type="Proteomes" id="UP001596152">
    <property type="component" value="Unassembled WGS sequence"/>
</dbReference>
<keyword evidence="12" id="KW-0732">Signal</keyword>
<dbReference type="Gene3D" id="2.40.170.20">
    <property type="entry name" value="TonB-dependent receptor, beta-barrel domain"/>
    <property type="match status" value="1"/>
</dbReference>
<feature type="signal peptide" evidence="12">
    <location>
        <begin position="1"/>
        <end position="27"/>
    </location>
</feature>
<dbReference type="SMART" id="SM00965">
    <property type="entry name" value="STN"/>
    <property type="match status" value="1"/>
</dbReference>
<keyword evidence="5 10" id="KW-0812">Transmembrane</keyword>
<dbReference type="EMBL" id="JBHSLF010000050">
    <property type="protein sequence ID" value="MFC5345563.1"/>
    <property type="molecule type" value="Genomic_DNA"/>
</dbReference>
<keyword evidence="3 10" id="KW-1134">Transmembrane beta strand</keyword>
<dbReference type="Pfam" id="PF00593">
    <property type="entry name" value="TonB_dep_Rec_b-barrel"/>
    <property type="match status" value="1"/>
</dbReference>
<evidence type="ECO:0000256" key="7">
    <source>
        <dbReference type="ARBA" id="ARBA00023077"/>
    </source>
</evidence>
<evidence type="ECO:0000256" key="5">
    <source>
        <dbReference type="ARBA" id="ARBA00022692"/>
    </source>
</evidence>
<dbReference type="InterPro" id="IPR012910">
    <property type="entry name" value="Plug_dom"/>
</dbReference>
<comment type="similarity">
    <text evidence="10 11">Belongs to the TonB-dependent receptor family.</text>
</comment>
<evidence type="ECO:0000313" key="15">
    <source>
        <dbReference type="Proteomes" id="UP001596152"/>
    </source>
</evidence>
<feature type="chain" id="PRO_5046635231" evidence="12">
    <location>
        <begin position="28"/>
        <end position="986"/>
    </location>
</feature>
<evidence type="ECO:0000256" key="8">
    <source>
        <dbReference type="ARBA" id="ARBA00023136"/>
    </source>
</evidence>
<evidence type="ECO:0000256" key="4">
    <source>
        <dbReference type="ARBA" id="ARBA00022496"/>
    </source>
</evidence>
<organism evidence="14 15">
    <name type="scientific">Brevundimonas staleyi</name>
    <dbReference type="NCBI Taxonomy" id="74326"/>
    <lineage>
        <taxon>Bacteria</taxon>
        <taxon>Pseudomonadati</taxon>
        <taxon>Pseudomonadota</taxon>
        <taxon>Alphaproteobacteria</taxon>
        <taxon>Caulobacterales</taxon>
        <taxon>Caulobacteraceae</taxon>
        <taxon>Brevundimonas</taxon>
    </lineage>
</organism>
<comment type="subcellular location">
    <subcellularLocation>
        <location evidence="1 10">Cell outer membrane</location>
        <topology evidence="1 10">Multi-pass membrane protein</topology>
    </subcellularLocation>
</comment>
<dbReference type="PROSITE" id="PS52016">
    <property type="entry name" value="TONB_DEPENDENT_REC_3"/>
    <property type="match status" value="1"/>
</dbReference>